<proteinExistence type="predicted"/>
<dbReference type="RefSeq" id="WP_140457487.1">
    <property type="nucleotide sequence ID" value="NZ_BAABFI010000027.1"/>
</dbReference>
<dbReference type="AlphaFoldDB" id="A0A7Y9FEH1"/>
<dbReference type="InterPro" id="IPR035965">
    <property type="entry name" value="PAS-like_dom_sf"/>
</dbReference>
<dbReference type="Gene3D" id="3.30.450.20">
    <property type="entry name" value="PAS domain"/>
    <property type="match status" value="1"/>
</dbReference>
<dbReference type="InterPro" id="IPR000700">
    <property type="entry name" value="PAS-assoc_C"/>
</dbReference>
<dbReference type="InterPro" id="IPR000014">
    <property type="entry name" value="PAS"/>
</dbReference>
<feature type="domain" description="GGDEF" evidence="4">
    <location>
        <begin position="492"/>
        <end position="629"/>
    </location>
</feature>
<evidence type="ECO:0000259" key="1">
    <source>
        <dbReference type="PROSITE" id="PS50112"/>
    </source>
</evidence>
<dbReference type="InterPro" id="IPR000160">
    <property type="entry name" value="GGDEF_dom"/>
</dbReference>
<dbReference type="Proteomes" id="UP000577956">
    <property type="component" value="Unassembled WGS sequence"/>
</dbReference>
<evidence type="ECO:0000259" key="2">
    <source>
        <dbReference type="PROSITE" id="PS50113"/>
    </source>
</evidence>
<evidence type="ECO:0000259" key="3">
    <source>
        <dbReference type="PROSITE" id="PS50883"/>
    </source>
</evidence>
<gene>
    <name evidence="6" type="ORF">BKA21_001274</name>
    <name evidence="5" type="ORF">Col01nite_04270</name>
</gene>
<dbReference type="NCBIfam" id="TIGR00254">
    <property type="entry name" value="GGDEF"/>
    <property type="match status" value="1"/>
</dbReference>
<keyword evidence="8" id="KW-1185">Reference proteome</keyword>
<dbReference type="SUPFAM" id="SSF55785">
    <property type="entry name" value="PYP-like sensor domain (PAS domain)"/>
    <property type="match status" value="1"/>
</dbReference>
<dbReference type="SMART" id="SM00052">
    <property type="entry name" value="EAL"/>
    <property type="match status" value="1"/>
</dbReference>
<dbReference type="SUPFAM" id="SSF55073">
    <property type="entry name" value="Nucleotide cyclase"/>
    <property type="match status" value="1"/>
</dbReference>
<feature type="domain" description="PAC" evidence="2">
    <location>
        <begin position="408"/>
        <end position="459"/>
    </location>
</feature>
<dbReference type="InterPro" id="IPR035919">
    <property type="entry name" value="EAL_sf"/>
</dbReference>
<reference evidence="6 7" key="1">
    <citation type="submission" date="2020-07" db="EMBL/GenBank/DDBJ databases">
        <title>Sequencing the genomes of 1000 actinobacteria strains.</title>
        <authorList>
            <person name="Klenk H.-P."/>
        </authorList>
    </citation>
    <scope>NUCLEOTIDE SEQUENCE [LARGE SCALE GENOMIC DNA]</scope>
    <source>
        <strain evidence="6 7">DSM 24482</strain>
    </source>
</reference>
<dbReference type="NCBIfam" id="TIGR00229">
    <property type="entry name" value="sensory_box"/>
    <property type="match status" value="1"/>
</dbReference>
<evidence type="ECO:0000313" key="8">
    <source>
        <dbReference type="Proteomes" id="UP000618382"/>
    </source>
</evidence>
<feature type="domain" description="PAS" evidence="1">
    <location>
        <begin position="330"/>
        <end position="404"/>
    </location>
</feature>
<protein>
    <submittedName>
        <fullName evidence="6">Diguanylate cyclase (GGDEF)-like protein/PAS domain S-box-containing protein</fullName>
    </submittedName>
</protein>
<dbReference type="PANTHER" id="PTHR44757:SF2">
    <property type="entry name" value="BIOFILM ARCHITECTURE MAINTENANCE PROTEIN MBAA"/>
    <property type="match status" value="1"/>
</dbReference>
<sequence>MGEPGPEHARGVVGDPTLPVVATAGVDAVLDDPLPYLAARARMIVLATDADARARFVGGRLAHRTAPAGTAPWVVRPGEPVAGPAALLDAVRDVLAGDRGRRFELVDGAEVLDVVVLPVLDGADGPVRGTLVLGADVSAQRVLDRRVTAVAALTADGTLRGAPLGEAVAASLATYASTLVLARVGAGAPFDAGRVQHPDPDVRARLQDALDAAGPDLDLGLAELADGLAPGHHAARAVPDLLRAVGSPPALRDALADLGAHGVLLWSLQGVYGTLGVLAMVLLADARVPLEPDPGERDFLGAMATRAAMGIELGVLAEQVDVATEALFETQARFRSAFDDAPVGMAVALGAGPRAGTLVEVNAALQSLLDLRWSDLMGATLVDLVHPDDRPVCAALVERLLAGEESRGTCEARLVRGDGDVVWVHLAVQVADGGGGQGDLIVHAEDVTSTRAVREELAHQAMHDTLTQLPNRHLAADHLRLALADLARHDGGRVAVLFADLDRFKEVNDTYGHPAGDQVLVEVSRRLRSLVREGDTAARWGGDELVVVCPRVADVPSARRLAERLRDALGAPIVIDVDGLEVQVRVGVSVGVTVTGERTDDVDRVLREADAAMYEAKRRGRGRVEVFDPAWGARAEERARVLRQVRRALGDGRLALRHQPVVDLGSGRVLGVEVFVALDEVGVDDVVGQVEDSALLHPVGEWLVASALRQLGRWRRSGLVDRSTFVLARAPGRLLESLAGTGALVRAARAAGVPRANLVVALPVSALLVADVREALAGVARQGLGVCVDLEADVRSPDALGVPVRAVRAPAALLASGALRHDPLLGGRRRRQGDADRLLVAVGVRTAEDVVAAAAHGFHAGQGPWFAEPTSPEDLATRLADGRVTPSG</sequence>
<accession>A0A7Y9FEH1</accession>
<reference evidence="5 8" key="2">
    <citation type="submission" date="2021-01" db="EMBL/GenBank/DDBJ databases">
        <title>Whole genome shotgun sequence of Cellulomonas oligotrophica NBRC 109435.</title>
        <authorList>
            <person name="Komaki H."/>
            <person name="Tamura T."/>
        </authorList>
    </citation>
    <scope>NUCLEOTIDE SEQUENCE [LARGE SCALE GENOMIC DNA]</scope>
    <source>
        <strain evidence="5 8">NBRC 109435</strain>
    </source>
</reference>
<organism evidence="6 7">
    <name type="scientific">Cellulomonas oligotrophica</name>
    <dbReference type="NCBI Taxonomy" id="931536"/>
    <lineage>
        <taxon>Bacteria</taxon>
        <taxon>Bacillati</taxon>
        <taxon>Actinomycetota</taxon>
        <taxon>Actinomycetes</taxon>
        <taxon>Micrococcales</taxon>
        <taxon>Cellulomonadaceae</taxon>
        <taxon>Cellulomonas</taxon>
    </lineage>
</organism>
<dbReference type="SMART" id="SM00267">
    <property type="entry name" value="GGDEF"/>
    <property type="match status" value="1"/>
</dbReference>
<dbReference type="EMBL" id="JACCBK010000001">
    <property type="protein sequence ID" value="NYD85725.1"/>
    <property type="molecule type" value="Genomic_DNA"/>
</dbReference>
<feature type="domain" description="EAL" evidence="3">
    <location>
        <begin position="638"/>
        <end position="883"/>
    </location>
</feature>
<dbReference type="FunFam" id="3.30.70.270:FF:000001">
    <property type="entry name" value="Diguanylate cyclase domain protein"/>
    <property type="match status" value="1"/>
</dbReference>
<evidence type="ECO:0000259" key="4">
    <source>
        <dbReference type="PROSITE" id="PS50887"/>
    </source>
</evidence>
<name>A0A7Y9FEH1_9CELL</name>
<dbReference type="InterPro" id="IPR029787">
    <property type="entry name" value="Nucleotide_cyclase"/>
</dbReference>
<dbReference type="PROSITE" id="PS50113">
    <property type="entry name" value="PAC"/>
    <property type="match status" value="1"/>
</dbReference>
<dbReference type="Proteomes" id="UP000618382">
    <property type="component" value="Unassembled WGS sequence"/>
</dbReference>
<dbReference type="PANTHER" id="PTHR44757">
    <property type="entry name" value="DIGUANYLATE CYCLASE DGCP"/>
    <property type="match status" value="1"/>
</dbReference>
<dbReference type="CDD" id="cd00130">
    <property type="entry name" value="PAS"/>
    <property type="match status" value="1"/>
</dbReference>
<dbReference type="CDD" id="cd01949">
    <property type="entry name" value="GGDEF"/>
    <property type="match status" value="1"/>
</dbReference>
<evidence type="ECO:0000313" key="6">
    <source>
        <dbReference type="EMBL" id="NYD85725.1"/>
    </source>
</evidence>
<dbReference type="PROSITE" id="PS50883">
    <property type="entry name" value="EAL"/>
    <property type="match status" value="1"/>
</dbReference>
<dbReference type="PROSITE" id="PS50112">
    <property type="entry name" value="PAS"/>
    <property type="match status" value="1"/>
</dbReference>
<dbReference type="Gene3D" id="3.20.20.450">
    <property type="entry name" value="EAL domain"/>
    <property type="match status" value="1"/>
</dbReference>
<dbReference type="Pfam" id="PF00990">
    <property type="entry name" value="GGDEF"/>
    <property type="match status" value="1"/>
</dbReference>
<dbReference type="SMART" id="SM00091">
    <property type="entry name" value="PAS"/>
    <property type="match status" value="1"/>
</dbReference>
<dbReference type="SUPFAM" id="SSF141868">
    <property type="entry name" value="EAL domain-like"/>
    <property type="match status" value="2"/>
</dbReference>
<dbReference type="Pfam" id="PF00563">
    <property type="entry name" value="EAL"/>
    <property type="match status" value="1"/>
</dbReference>
<dbReference type="EMBL" id="BONN01000001">
    <property type="protein sequence ID" value="GIG31268.1"/>
    <property type="molecule type" value="Genomic_DNA"/>
</dbReference>
<dbReference type="Gene3D" id="3.30.70.270">
    <property type="match status" value="1"/>
</dbReference>
<evidence type="ECO:0000313" key="5">
    <source>
        <dbReference type="EMBL" id="GIG31268.1"/>
    </source>
</evidence>
<dbReference type="Pfam" id="PF08447">
    <property type="entry name" value="PAS_3"/>
    <property type="match status" value="1"/>
</dbReference>
<dbReference type="InterPro" id="IPR043128">
    <property type="entry name" value="Rev_trsase/Diguanyl_cyclase"/>
</dbReference>
<dbReference type="InterPro" id="IPR001633">
    <property type="entry name" value="EAL_dom"/>
</dbReference>
<dbReference type="InterPro" id="IPR013655">
    <property type="entry name" value="PAS_fold_3"/>
</dbReference>
<evidence type="ECO:0000313" key="7">
    <source>
        <dbReference type="Proteomes" id="UP000577956"/>
    </source>
</evidence>
<dbReference type="PROSITE" id="PS50887">
    <property type="entry name" value="GGDEF"/>
    <property type="match status" value="1"/>
</dbReference>
<dbReference type="InterPro" id="IPR052155">
    <property type="entry name" value="Biofilm_reg_signaling"/>
</dbReference>
<comment type="caution">
    <text evidence="6">The sequence shown here is derived from an EMBL/GenBank/DDBJ whole genome shotgun (WGS) entry which is preliminary data.</text>
</comment>